<evidence type="ECO:0000256" key="5">
    <source>
        <dbReference type="ARBA" id="ARBA00012232"/>
    </source>
</evidence>
<dbReference type="SUPFAM" id="SSF47831">
    <property type="entry name" value="Enzyme I of the PEP:sugar phosphotransferase system HPr-binding (sub)domain"/>
    <property type="match status" value="1"/>
</dbReference>
<dbReference type="InterPro" id="IPR040442">
    <property type="entry name" value="Pyrv_kinase-like_dom_sf"/>
</dbReference>
<dbReference type="OrthoDB" id="9765468at2"/>
<dbReference type="Pfam" id="PF02896">
    <property type="entry name" value="PEP-utilizers_C"/>
    <property type="match status" value="1"/>
</dbReference>
<evidence type="ECO:0000256" key="10">
    <source>
        <dbReference type="ARBA" id="ARBA00022679"/>
    </source>
</evidence>
<sequence length="653" mass="69947">MQVERTVCVRVRDGLHARPATQFVKLAKSFQSDIELVRGEQGVSAKSSVKLMLLGVKENDELIIRASGEDAAVAMDALARFLETPDAGLDVGGASGASAAEKPQPSPQQATAPAASEGAKGIPAGEGTALGPVYPFFHEDLVADRRQIPVERIEEEVLRYEAAVAQTVAALLEGRDRAGLKPDDLQIIDALVDVAHDAELVEQIKNRIRNGDDAVHATVSAGEELARSFEAMSDAYIRARAEDIRGVARNIALTLLGRKDATLADVPDGAIIVAEEISAWDFAKAPISRIGGILCTTGSTTSHVAIMARTHGLPAVLGYGGSLEALRAAKTVAINGSTGEVVLDPSEDVAAAYRERIRKEAEAREQLAAFAHVEPRTRDGKLIEVAANLGSLSEVDAALKAGAMGVGLFRTELLFMERKVLPTEDEQTAIYTELARAFAPRPVIVRTLDVGGDKPVAGIEFPEEENPFLGWRGVRMCLDQPEIFRPQLKALLRAAVVGNIKVMVPMIADISELKAVKALVEECRTELRSQNVPFGEIELGIMMETPAAALTANELATEADFFSIGTNDLTQYVMAADRLNPRLVKLNRADHPAVLKAVDMICQAATKAGIWVGVCGEAAAREDLIPEFVRMGVTELSMSPASIARAKKRIIEL</sequence>
<dbReference type="Gene3D" id="3.30.1340.10">
    <property type="entry name" value="HPr-like"/>
    <property type="match status" value="1"/>
</dbReference>
<dbReference type="PRINTS" id="PR00107">
    <property type="entry name" value="PHOSPHOCPHPR"/>
</dbReference>
<dbReference type="Gene3D" id="3.50.30.10">
    <property type="entry name" value="Phosphohistidine domain"/>
    <property type="match status" value="1"/>
</dbReference>
<dbReference type="InterPro" id="IPR050499">
    <property type="entry name" value="PEP-utilizing_PTS_enzyme"/>
</dbReference>
<keyword evidence="9 16" id="KW-0762">Sugar transport</keyword>
<feature type="binding site" evidence="18">
    <location>
        <position position="410"/>
    </location>
    <ligand>
        <name>phosphoenolpyruvate</name>
        <dbReference type="ChEBI" id="CHEBI:58702"/>
    </ligand>
</feature>
<evidence type="ECO:0000256" key="15">
    <source>
        <dbReference type="ARBA" id="ARBA00033235"/>
    </source>
</evidence>
<dbReference type="PRINTS" id="PR01736">
    <property type="entry name" value="PHPHTRNFRASE"/>
</dbReference>
<dbReference type="GO" id="GO:0046872">
    <property type="term" value="F:metal ion binding"/>
    <property type="evidence" value="ECO:0007669"/>
    <property type="project" value="UniProtKB-KW"/>
</dbReference>
<protein>
    <recommendedName>
        <fullName evidence="6 16">Phosphoenolpyruvate-protein phosphotransferase</fullName>
        <ecNumber evidence="5 16">2.7.3.9</ecNumber>
    </recommendedName>
    <alternativeName>
        <fullName evidence="15 16">Phosphotransferase system, enzyme I</fullName>
    </alternativeName>
</protein>
<dbReference type="InterPro" id="IPR024692">
    <property type="entry name" value="PTS_EI"/>
</dbReference>
<evidence type="ECO:0000313" key="23">
    <source>
        <dbReference type="Proteomes" id="UP000199569"/>
    </source>
</evidence>
<evidence type="ECO:0000256" key="11">
    <source>
        <dbReference type="ARBA" id="ARBA00022683"/>
    </source>
</evidence>
<evidence type="ECO:0000256" key="14">
    <source>
        <dbReference type="ARBA" id="ARBA00022842"/>
    </source>
</evidence>
<dbReference type="InterPro" id="IPR008279">
    <property type="entry name" value="PEP-util_enz_mobile_dom"/>
</dbReference>
<comment type="subcellular location">
    <subcellularLocation>
        <location evidence="3 16">Cytoplasm</location>
    </subcellularLocation>
</comment>
<evidence type="ECO:0000256" key="6">
    <source>
        <dbReference type="ARBA" id="ARBA00016544"/>
    </source>
</evidence>
<dbReference type="PROSITE" id="PS51350">
    <property type="entry name" value="PTS_HPR_DOM"/>
    <property type="match status" value="1"/>
</dbReference>
<dbReference type="Pfam" id="PF00381">
    <property type="entry name" value="PTS-HPr"/>
    <property type="match status" value="1"/>
</dbReference>
<evidence type="ECO:0000256" key="2">
    <source>
        <dbReference type="ARBA" id="ARBA00001946"/>
    </source>
</evidence>
<evidence type="ECO:0000256" key="16">
    <source>
        <dbReference type="PIRNR" id="PIRNR000732"/>
    </source>
</evidence>
<organism evidence="22 23">
    <name type="scientific">Microvirga guangxiensis</name>
    <dbReference type="NCBI Taxonomy" id="549386"/>
    <lineage>
        <taxon>Bacteria</taxon>
        <taxon>Pseudomonadati</taxon>
        <taxon>Pseudomonadota</taxon>
        <taxon>Alphaproteobacteria</taxon>
        <taxon>Hyphomicrobiales</taxon>
        <taxon>Methylobacteriaceae</taxon>
        <taxon>Microvirga</taxon>
    </lineage>
</organism>
<dbReference type="NCBIfam" id="TIGR01417">
    <property type="entry name" value="PTS_I_fam"/>
    <property type="match status" value="1"/>
</dbReference>
<keyword evidence="8 16" id="KW-0963">Cytoplasm</keyword>
<keyword evidence="10 16" id="KW-0808">Transferase</keyword>
<dbReference type="EC" id="2.7.3.9" evidence="5 16"/>
<feature type="region of interest" description="Disordered" evidence="20">
    <location>
        <begin position="92"/>
        <end position="124"/>
    </location>
</feature>
<dbReference type="AlphaFoldDB" id="A0A1G5E4R3"/>
<dbReference type="InterPro" id="IPR023151">
    <property type="entry name" value="PEP_util_CS"/>
</dbReference>
<reference evidence="22 23" key="1">
    <citation type="submission" date="2016-10" db="EMBL/GenBank/DDBJ databases">
        <authorList>
            <person name="de Groot N.N."/>
        </authorList>
    </citation>
    <scope>NUCLEOTIDE SEQUENCE [LARGE SCALE GENOMIC DNA]</scope>
    <source>
        <strain evidence="22 23">CGMCC 1.7666</strain>
    </source>
</reference>
<evidence type="ECO:0000256" key="8">
    <source>
        <dbReference type="ARBA" id="ARBA00022490"/>
    </source>
</evidence>
<evidence type="ECO:0000256" key="13">
    <source>
        <dbReference type="ARBA" id="ARBA00022777"/>
    </source>
</evidence>
<dbReference type="InterPro" id="IPR008731">
    <property type="entry name" value="PTS_EIN"/>
</dbReference>
<dbReference type="Gene3D" id="3.20.20.60">
    <property type="entry name" value="Phosphoenolpyruvate-binding domains"/>
    <property type="match status" value="1"/>
</dbReference>
<feature type="binding site" evidence="19">
    <location>
        <position position="544"/>
    </location>
    <ligand>
        <name>Mg(2+)</name>
        <dbReference type="ChEBI" id="CHEBI:18420"/>
    </ligand>
</feature>
<dbReference type="InterPro" id="IPR035895">
    <property type="entry name" value="HPr-like_sf"/>
</dbReference>
<dbReference type="RefSeq" id="WP_091130699.1">
    <property type="nucleotide sequence ID" value="NZ_FMVJ01000003.1"/>
</dbReference>
<dbReference type="InterPro" id="IPR015813">
    <property type="entry name" value="Pyrv/PenolPyrv_kinase-like_dom"/>
</dbReference>
<keyword evidence="23" id="KW-1185">Reference proteome</keyword>
<dbReference type="InterPro" id="IPR036618">
    <property type="entry name" value="PtsI_HPr-bd_sf"/>
</dbReference>
<dbReference type="GO" id="GO:0005737">
    <property type="term" value="C:cytoplasm"/>
    <property type="evidence" value="ECO:0007669"/>
    <property type="project" value="UniProtKB-SubCell"/>
</dbReference>
<keyword evidence="7 16" id="KW-0813">Transport</keyword>
<keyword evidence="11 16" id="KW-0598">Phosphotransferase system</keyword>
<dbReference type="SUPFAM" id="SSF52009">
    <property type="entry name" value="Phosphohistidine domain"/>
    <property type="match status" value="1"/>
</dbReference>
<evidence type="ECO:0000256" key="12">
    <source>
        <dbReference type="ARBA" id="ARBA00022723"/>
    </source>
</evidence>
<keyword evidence="12 16" id="KW-0479">Metal-binding</keyword>
<feature type="binding site" evidence="18">
    <location>
        <begin position="567"/>
        <end position="568"/>
    </location>
    <ligand>
        <name>phosphoenolpyruvate</name>
        <dbReference type="ChEBI" id="CHEBI:58702"/>
    </ligand>
</feature>
<dbReference type="PANTHER" id="PTHR46244:SF6">
    <property type="entry name" value="PHOSPHOENOLPYRUVATE-PROTEIN PHOSPHOTRANSFERASE"/>
    <property type="match status" value="1"/>
</dbReference>
<feature type="compositionally biased region" description="Low complexity" evidence="20">
    <location>
        <begin position="107"/>
        <end position="116"/>
    </location>
</feature>
<dbReference type="STRING" id="549386.SAMN02927923_00881"/>
<dbReference type="GO" id="GO:0016301">
    <property type="term" value="F:kinase activity"/>
    <property type="evidence" value="ECO:0007669"/>
    <property type="project" value="UniProtKB-KW"/>
</dbReference>
<dbReference type="InterPro" id="IPR006318">
    <property type="entry name" value="PTS_EI-like"/>
</dbReference>
<evidence type="ECO:0000256" key="1">
    <source>
        <dbReference type="ARBA" id="ARBA00000683"/>
    </source>
</evidence>
<evidence type="ECO:0000256" key="3">
    <source>
        <dbReference type="ARBA" id="ARBA00004496"/>
    </source>
</evidence>
<dbReference type="Pfam" id="PF05524">
    <property type="entry name" value="PEP-utilisers_N"/>
    <property type="match status" value="1"/>
</dbReference>
<feature type="binding site" evidence="18">
    <location>
        <position position="578"/>
    </location>
    <ligand>
        <name>phosphoenolpyruvate</name>
        <dbReference type="ChEBI" id="CHEBI:58702"/>
    </ligand>
</feature>
<evidence type="ECO:0000256" key="17">
    <source>
        <dbReference type="PIRSR" id="PIRSR000732-1"/>
    </source>
</evidence>
<name>A0A1G5E4R3_9HYPH</name>
<dbReference type="PANTHER" id="PTHR46244">
    <property type="entry name" value="PHOSPHOENOLPYRUVATE-PROTEIN PHOSPHOTRANSFERASE"/>
    <property type="match status" value="1"/>
</dbReference>
<feature type="active site" description="Tele-phosphohistidine intermediate" evidence="17">
    <location>
        <position position="303"/>
    </location>
</feature>
<dbReference type="InterPro" id="IPR000121">
    <property type="entry name" value="PEP_util_C"/>
</dbReference>
<dbReference type="Gene3D" id="1.10.274.10">
    <property type="entry name" value="PtsI, HPr-binding domain"/>
    <property type="match status" value="1"/>
</dbReference>
<evidence type="ECO:0000256" key="7">
    <source>
        <dbReference type="ARBA" id="ARBA00022448"/>
    </source>
</evidence>
<dbReference type="PROSITE" id="PS00742">
    <property type="entry name" value="PEP_ENZYMES_2"/>
    <property type="match status" value="1"/>
</dbReference>
<keyword evidence="14 16" id="KW-0460">Magnesium</keyword>
<dbReference type="EMBL" id="FMVJ01000003">
    <property type="protein sequence ID" value="SCY21966.1"/>
    <property type="molecule type" value="Genomic_DNA"/>
</dbReference>
<accession>A0A1G5E4R3</accession>
<keyword evidence="13 16" id="KW-0418">Kinase</keyword>
<evidence type="ECO:0000313" key="22">
    <source>
        <dbReference type="EMBL" id="SCY21966.1"/>
    </source>
</evidence>
<dbReference type="Pfam" id="PF00391">
    <property type="entry name" value="PEP-utilizers"/>
    <property type="match status" value="1"/>
</dbReference>
<dbReference type="Proteomes" id="UP000199569">
    <property type="component" value="Unassembled WGS sequence"/>
</dbReference>
<feature type="active site" description="Proton donor" evidence="17">
    <location>
        <position position="615"/>
    </location>
</feature>
<dbReference type="InterPro" id="IPR000032">
    <property type="entry name" value="HPr-like"/>
</dbReference>
<evidence type="ECO:0000256" key="4">
    <source>
        <dbReference type="ARBA" id="ARBA00007837"/>
    </source>
</evidence>
<evidence type="ECO:0000259" key="21">
    <source>
        <dbReference type="PROSITE" id="PS51350"/>
    </source>
</evidence>
<dbReference type="GO" id="GO:0008965">
    <property type="term" value="F:phosphoenolpyruvate-protein phosphotransferase activity"/>
    <property type="evidence" value="ECO:0007669"/>
    <property type="project" value="UniProtKB-EC"/>
</dbReference>
<evidence type="ECO:0000256" key="18">
    <source>
        <dbReference type="PIRSR" id="PIRSR000732-2"/>
    </source>
</evidence>
<dbReference type="SUPFAM" id="SSF55594">
    <property type="entry name" value="HPr-like"/>
    <property type="match status" value="1"/>
</dbReference>
<dbReference type="CDD" id="cd00367">
    <property type="entry name" value="PTS-HPr_like"/>
    <property type="match status" value="1"/>
</dbReference>
<feature type="domain" description="HPr" evidence="21">
    <location>
        <begin position="2"/>
        <end position="92"/>
    </location>
</feature>
<dbReference type="NCBIfam" id="TIGR01003">
    <property type="entry name" value="PTS_HPr_family"/>
    <property type="match status" value="1"/>
</dbReference>
<feature type="binding site" evidence="18">
    <location>
        <position position="446"/>
    </location>
    <ligand>
        <name>phosphoenolpyruvate</name>
        <dbReference type="ChEBI" id="CHEBI:58702"/>
    </ligand>
</feature>
<evidence type="ECO:0000256" key="20">
    <source>
        <dbReference type="SAM" id="MobiDB-lite"/>
    </source>
</evidence>
<evidence type="ECO:0000256" key="9">
    <source>
        <dbReference type="ARBA" id="ARBA00022597"/>
    </source>
</evidence>
<dbReference type="PIRSF" id="PIRSF000732">
    <property type="entry name" value="PTS_enzyme_I"/>
    <property type="match status" value="1"/>
</dbReference>
<feature type="binding site" evidence="19">
    <location>
        <position position="568"/>
    </location>
    <ligand>
        <name>Mg(2+)</name>
        <dbReference type="ChEBI" id="CHEBI:18420"/>
    </ligand>
</feature>
<dbReference type="GO" id="GO:0009401">
    <property type="term" value="P:phosphoenolpyruvate-dependent sugar phosphotransferase system"/>
    <property type="evidence" value="ECO:0007669"/>
    <property type="project" value="UniProtKB-KW"/>
</dbReference>
<dbReference type="InterPro" id="IPR036637">
    <property type="entry name" value="Phosphohistidine_dom_sf"/>
</dbReference>
<comment type="function">
    <text evidence="16">General (non sugar-specific) component of the phosphoenolpyruvate-dependent sugar phosphotransferase system (sugar PTS). This major carbohydrate active-transport system catalyzes the phosphorylation of incoming sugar substrates concomitantly with their translocation across the cell membrane. Enzyme I transfers the phosphoryl group from phosphoenolpyruvate (PEP) to the phosphoryl carrier protein (HPr).</text>
</comment>
<proteinExistence type="inferred from homology"/>
<dbReference type="SUPFAM" id="SSF51621">
    <property type="entry name" value="Phosphoenolpyruvate/pyruvate domain"/>
    <property type="match status" value="1"/>
</dbReference>
<comment type="catalytic activity">
    <reaction evidence="1 16">
        <text>L-histidyl-[protein] + phosphoenolpyruvate = N(pros)-phospho-L-histidyl-[protein] + pyruvate</text>
        <dbReference type="Rhea" id="RHEA:23880"/>
        <dbReference type="Rhea" id="RHEA-COMP:9745"/>
        <dbReference type="Rhea" id="RHEA-COMP:9746"/>
        <dbReference type="ChEBI" id="CHEBI:15361"/>
        <dbReference type="ChEBI" id="CHEBI:29979"/>
        <dbReference type="ChEBI" id="CHEBI:58702"/>
        <dbReference type="ChEBI" id="CHEBI:64837"/>
        <dbReference type="EC" id="2.7.3.9"/>
    </reaction>
</comment>
<dbReference type="InterPro" id="IPR001020">
    <property type="entry name" value="PTS_HPr_His_P_site"/>
</dbReference>
<dbReference type="PROSITE" id="PS00369">
    <property type="entry name" value="PTS_HPR_HIS"/>
    <property type="match status" value="1"/>
</dbReference>
<gene>
    <name evidence="22" type="ORF">SAMN02927923_00881</name>
</gene>
<evidence type="ECO:0000256" key="19">
    <source>
        <dbReference type="PIRSR" id="PIRSR000732-3"/>
    </source>
</evidence>
<comment type="cofactor">
    <cofactor evidence="2 16 19">
        <name>Mg(2+)</name>
        <dbReference type="ChEBI" id="CHEBI:18420"/>
    </cofactor>
</comment>
<comment type="similarity">
    <text evidence="4 16">Belongs to the PEP-utilizing enzyme family.</text>
</comment>